<organism evidence="2 3">
    <name type="scientific">Cladorrhinum samala</name>
    <dbReference type="NCBI Taxonomy" id="585594"/>
    <lineage>
        <taxon>Eukaryota</taxon>
        <taxon>Fungi</taxon>
        <taxon>Dikarya</taxon>
        <taxon>Ascomycota</taxon>
        <taxon>Pezizomycotina</taxon>
        <taxon>Sordariomycetes</taxon>
        <taxon>Sordariomycetidae</taxon>
        <taxon>Sordariales</taxon>
        <taxon>Podosporaceae</taxon>
        <taxon>Cladorrhinum</taxon>
    </lineage>
</organism>
<reference evidence="2" key="2">
    <citation type="submission" date="2023-06" db="EMBL/GenBank/DDBJ databases">
        <authorList>
            <consortium name="Lawrence Berkeley National Laboratory"/>
            <person name="Mondo S.J."/>
            <person name="Hensen N."/>
            <person name="Bonometti L."/>
            <person name="Westerberg I."/>
            <person name="Brannstrom I.O."/>
            <person name="Guillou S."/>
            <person name="Cros-Aarteil S."/>
            <person name="Calhoun S."/>
            <person name="Haridas S."/>
            <person name="Kuo A."/>
            <person name="Pangilinan J."/>
            <person name="Riley R."/>
            <person name="Labutti K."/>
            <person name="Andreopoulos B."/>
            <person name="Lipzen A."/>
            <person name="Chen C."/>
            <person name="Yanf M."/>
            <person name="Daum C."/>
            <person name="Ng V."/>
            <person name="Clum A."/>
            <person name="Steindorff A."/>
            <person name="Ohm R."/>
            <person name="Martin F."/>
            <person name="Silar P."/>
            <person name="Natvig D."/>
            <person name="Lalanne C."/>
            <person name="Gautier V."/>
            <person name="Ament-Velasquez S.L."/>
            <person name="Kruys A."/>
            <person name="Hutchinson M.I."/>
            <person name="Powell A.J."/>
            <person name="Barry K."/>
            <person name="Miller A.N."/>
            <person name="Grigoriev I.V."/>
            <person name="Debuchy R."/>
            <person name="Gladieux P."/>
            <person name="Thoren M.H."/>
            <person name="Johannesson H."/>
        </authorList>
    </citation>
    <scope>NUCLEOTIDE SEQUENCE</scope>
    <source>
        <strain evidence="2">PSN324</strain>
    </source>
</reference>
<sequence>MYNIGACFSLLVLSASSAAAATDYGYWNVTYTGGASASGYRFHDIAASYSGYAPDKKATCHWLYSPEFRNETLTCNDPSFSYALVDSQTNITLQQTVEIILDGKLQNVTIGGTAPITLKYNLGGNGRGFGGETVVQAHKSAVLVD</sequence>
<keyword evidence="1" id="KW-0732">Signal</keyword>
<protein>
    <submittedName>
        <fullName evidence="2">Uncharacterized protein</fullName>
    </submittedName>
</protein>
<dbReference type="EMBL" id="MU865080">
    <property type="protein sequence ID" value="KAK4458177.1"/>
    <property type="molecule type" value="Genomic_DNA"/>
</dbReference>
<evidence type="ECO:0000313" key="2">
    <source>
        <dbReference type="EMBL" id="KAK4458177.1"/>
    </source>
</evidence>
<keyword evidence="3" id="KW-1185">Reference proteome</keyword>
<dbReference type="Proteomes" id="UP001321749">
    <property type="component" value="Unassembled WGS sequence"/>
</dbReference>
<gene>
    <name evidence="2" type="ORF">QBC42DRAFT_300536</name>
</gene>
<feature type="signal peptide" evidence="1">
    <location>
        <begin position="1"/>
        <end position="21"/>
    </location>
</feature>
<feature type="chain" id="PRO_5043900219" evidence="1">
    <location>
        <begin position="22"/>
        <end position="145"/>
    </location>
</feature>
<accession>A0AAV9HBK3</accession>
<evidence type="ECO:0000313" key="3">
    <source>
        <dbReference type="Proteomes" id="UP001321749"/>
    </source>
</evidence>
<proteinExistence type="predicted"/>
<reference evidence="2" key="1">
    <citation type="journal article" date="2023" name="Mol. Phylogenet. Evol.">
        <title>Genome-scale phylogeny and comparative genomics of the fungal order Sordariales.</title>
        <authorList>
            <person name="Hensen N."/>
            <person name="Bonometti L."/>
            <person name="Westerberg I."/>
            <person name="Brannstrom I.O."/>
            <person name="Guillou S."/>
            <person name="Cros-Aarteil S."/>
            <person name="Calhoun S."/>
            <person name="Haridas S."/>
            <person name="Kuo A."/>
            <person name="Mondo S."/>
            <person name="Pangilinan J."/>
            <person name="Riley R."/>
            <person name="LaButti K."/>
            <person name="Andreopoulos B."/>
            <person name="Lipzen A."/>
            <person name="Chen C."/>
            <person name="Yan M."/>
            <person name="Daum C."/>
            <person name="Ng V."/>
            <person name="Clum A."/>
            <person name="Steindorff A."/>
            <person name="Ohm R.A."/>
            <person name="Martin F."/>
            <person name="Silar P."/>
            <person name="Natvig D.O."/>
            <person name="Lalanne C."/>
            <person name="Gautier V."/>
            <person name="Ament-Velasquez S.L."/>
            <person name="Kruys A."/>
            <person name="Hutchinson M.I."/>
            <person name="Powell A.J."/>
            <person name="Barry K."/>
            <person name="Miller A.N."/>
            <person name="Grigoriev I.V."/>
            <person name="Debuchy R."/>
            <person name="Gladieux P."/>
            <person name="Hiltunen Thoren M."/>
            <person name="Johannesson H."/>
        </authorList>
    </citation>
    <scope>NUCLEOTIDE SEQUENCE</scope>
    <source>
        <strain evidence="2">PSN324</strain>
    </source>
</reference>
<comment type="caution">
    <text evidence="2">The sequence shown here is derived from an EMBL/GenBank/DDBJ whole genome shotgun (WGS) entry which is preliminary data.</text>
</comment>
<name>A0AAV9HBK3_9PEZI</name>
<evidence type="ECO:0000256" key="1">
    <source>
        <dbReference type="SAM" id="SignalP"/>
    </source>
</evidence>
<dbReference type="AlphaFoldDB" id="A0AAV9HBK3"/>